<dbReference type="PRINTS" id="PR00032">
    <property type="entry name" value="HTHARAC"/>
</dbReference>
<keyword evidence="2" id="KW-0489">Methyltransferase</keyword>
<dbReference type="EMBL" id="JBHUFW010000012">
    <property type="protein sequence ID" value="MFD1864430.1"/>
    <property type="molecule type" value="Genomic_DNA"/>
</dbReference>
<keyword evidence="8" id="KW-0238">DNA-binding</keyword>
<keyword evidence="10" id="KW-0804">Transcription</keyword>
<dbReference type="PANTHER" id="PTHR43280:SF28">
    <property type="entry name" value="HTH-TYPE TRANSCRIPTIONAL ACTIVATOR RHAS"/>
    <property type="match status" value="1"/>
</dbReference>
<evidence type="ECO:0000313" key="14">
    <source>
        <dbReference type="EMBL" id="MFD1864430.1"/>
    </source>
</evidence>
<dbReference type="InterPro" id="IPR004026">
    <property type="entry name" value="Ada_DNA_repair_Zn-bd"/>
</dbReference>
<dbReference type="PROSITE" id="PS01124">
    <property type="entry name" value="HTH_ARAC_FAMILY_2"/>
    <property type="match status" value="1"/>
</dbReference>
<evidence type="ECO:0000256" key="3">
    <source>
        <dbReference type="ARBA" id="ARBA00022679"/>
    </source>
</evidence>
<dbReference type="Pfam" id="PF02805">
    <property type="entry name" value="Ada_Zn_binding"/>
    <property type="match status" value="1"/>
</dbReference>
<dbReference type="InterPro" id="IPR035451">
    <property type="entry name" value="Ada-like_dom_sf"/>
</dbReference>
<evidence type="ECO:0000313" key="15">
    <source>
        <dbReference type="Proteomes" id="UP001597273"/>
    </source>
</evidence>
<dbReference type="InterPro" id="IPR016220">
    <property type="entry name" value="Me-P-triester_DNA_alkyl-Trfase"/>
</dbReference>
<evidence type="ECO:0000256" key="1">
    <source>
        <dbReference type="ARBA" id="ARBA00001947"/>
    </source>
</evidence>
<keyword evidence="4" id="KW-0479">Metal-binding</keyword>
<evidence type="ECO:0000256" key="9">
    <source>
        <dbReference type="ARBA" id="ARBA00023159"/>
    </source>
</evidence>
<dbReference type="PIRSF" id="PIRSF000408">
    <property type="entry name" value="Alkyltransferas_AdaA"/>
    <property type="match status" value="1"/>
</dbReference>
<keyword evidence="15" id="KW-1185">Reference proteome</keyword>
<dbReference type="InterPro" id="IPR018062">
    <property type="entry name" value="HTH_AraC-typ_CS"/>
</dbReference>
<sequence>MTVLQKVTIPADYWNAICTNDTAFDHEFFYGVQSTGIFCRPSCRSRMPKKENVCIFKNAYAALGAGYRPCKRCKPDGLNLPAAEWVEQIAEWLDRHFTEPATLQRLAEISHGSPYHLQRLFKRFKNVSPSEYVQKLRLEKAEELLKSDTLSVAEAGRQAGFGNTAYFITLFRKTRGMTPGQFRTAQKPAEGAERHGNRQN</sequence>
<evidence type="ECO:0000256" key="2">
    <source>
        <dbReference type="ARBA" id="ARBA00022603"/>
    </source>
</evidence>
<dbReference type="PROSITE" id="PS00041">
    <property type="entry name" value="HTH_ARAC_FAMILY_1"/>
    <property type="match status" value="1"/>
</dbReference>
<evidence type="ECO:0000256" key="8">
    <source>
        <dbReference type="ARBA" id="ARBA00023125"/>
    </source>
</evidence>
<dbReference type="Proteomes" id="UP001597273">
    <property type="component" value="Unassembled WGS sequence"/>
</dbReference>
<comment type="cofactor">
    <cofactor evidence="1">
        <name>Zn(2+)</name>
        <dbReference type="ChEBI" id="CHEBI:29105"/>
    </cofactor>
</comment>
<comment type="caution">
    <text evidence="14">The sequence shown here is derived from an EMBL/GenBank/DDBJ whole genome shotgun (WGS) entry which is preliminary data.</text>
</comment>
<gene>
    <name evidence="14" type="ORF">ACFSDB_16125</name>
</gene>
<dbReference type="Pfam" id="PF12833">
    <property type="entry name" value="HTH_18"/>
    <property type="match status" value="1"/>
</dbReference>
<feature type="region of interest" description="Disordered" evidence="12">
    <location>
        <begin position="178"/>
        <end position="200"/>
    </location>
</feature>
<evidence type="ECO:0000256" key="12">
    <source>
        <dbReference type="SAM" id="MobiDB-lite"/>
    </source>
</evidence>
<proteinExistence type="predicted"/>
<organism evidence="14 15">
    <name type="scientific">Planococcus chinensis</name>
    <dbReference type="NCBI Taxonomy" id="272917"/>
    <lineage>
        <taxon>Bacteria</taxon>
        <taxon>Bacillati</taxon>
        <taxon>Bacillota</taxon>
        <taxon>Bacilli</taxon>
        <taxon>Bacillales</taxon>
        <taxon>Caryophanaceae</taxon>
        <taxon>Planococcus</taxon>
    </lineage>
</organism>
<dbReference type="InterPro" id="IPR018060">
    <property type="entry name" value="HTH_AraC"/>
</dbReference>
<dbReference type="SUPFAM" id="SSF46689">
    <property type="entry name" value="Homeodomain-like"/>
    <property type="match status" value="2"/>
</dbReference>
<keyword evidence="11" id="KW-0234">DNA repair</keyword>
<evidence type="ECO:0000256" key="5">
    <source>
        <dbReference type="ARBA" id="ARBA00022763"/>
    </source>
</evidence>
<dbReference type="PANTHER" id="PTHR43280">
    <property type="entry name" value="ARAC-FAMILY TRANSCRIPTIONAL REGULATOR"/>
    <property type="match status" value="1"/>
</dbReference>
<feature type="compositionally biased region" description="Basic and acidic residues" evidence="12">
    <location>
        <begin position="190"/>
        <end position="200"/>
    </location>
</feature>
<keyword evidence="3" id="KW-0808">Transferase</keyword>
<accession>A0ABW4QLH6</accession>
<dbReference type="Gene3D" id="1.10.10.60">
    <property type="entry name" value="Homeodomain-like"/>
    <property type="match status" value="2"/>
</dbReference>
<keyword evidence="9" id="KW-0010">Activator</keyword>
<dbReference type="InterPro" id="IPR009057">
    <property type="entry name" value="Homeodomain-like_sf"/>
</dbReference>
<evidence type="ECO:0000256" key="7">
    <source>
        <dbReference type="ARBA" id="ARBA00023015"/>
    </source>
</evidence>
<evidence type="ECO:0000256" key="4">
    <source>
        <dbReference type="ARBA" id="ARBA00022723"/>
    </source>
</evidence>
<dbReference type="SMART" id="SM00342">
    <property type="entry name" value="HTH_ARAC"/>
    <property type="match status" value="1"/>
</dbReference>
<protein>
    <submittedName>
        <fullName evidence="14">Bifunctional transcriptional activator/DNA repair enzyme AdaA</fullName>
    </submittedName>
</protein>
<evidence type="ECO:0000256" key="10">
    <source>
        <dbReference type="ARBA" id="ARBA00023163"/>
    </source>
</evidence>
<keyword evidence="7" id="KW-0805">Transcription regulation</keyword>
<evidence type="ECO:0000256" key="6">
    <source>
        <dbReference type="ARBA" id="ARBA00022833"/>
    </source>
</evidence>
<keyword evidence="6" id="KW-0862">Zinc</keyword>
<evidence type="ECO:0000259" key="13">
    <source>
        <dbReference type="PROSITE" id="PS01124"/>
    </source>
</evidence>
<reference evidence="15" key="1">
    <citation type="journal article" date="2019" name="Int. J. Syst. Evol. Microbiol.">
        <title>The Global Catalogue of Microorganisms (GCM) 10K type strain sequencing project: providing services to taxonomists for standard genome sequencing and annotation.</title>
        <authorList>
            <consortium name="The Broad Institute Genomics Platform"/>
            <consortium name="The Broad Institute Genome Sequencing Center for Infectious Disease"/>
            <person name="Wu L."/>
            <person name="Ma J."/>
        </authorList>
    </citation>
    <scope>NUCLEOTIDE SEQUENCE [LARGE SCALE GENOMIC DNA]</scope>
    <source>
        <strain evidence="15">CGMCC 1.15475</strain>
    </source>
</reference>
<evidence type="ECO:0000256" key="11">
    <source>
        <dbReference type="ARBA" id="ARBA00023204"/>
    </source>
</evidence>
<dbReference type="RefSeq" id="WP_204892794.1">
    <property type="nucleotide sequence ID" value="NZ_JBHUFW010000012.1"/>
</dbReference>
<dbReference type="SUPFAM" id="SSF57884">
    <property type="entry name" value="Ada DNA repair protein, N-terminal domain (N-Ada 10)"/>
    <property type="match status" value="1"/>
</dbReference>
<dbReference type="Gene3D" id="3.40.10.10">
    <property type="entry name" value="DNA Methylphosphotriester Repair Domain"/>
    <property type="match status" value="1"/>
</dbReference>
<dbReference type="InterPro" id="IPR020449">
    <property type="entry name" value="Tscrpt_reg_AraC-type_HTH"/>
</dbReference>
<feature type="domain" description="HTH araC/xylS-type" evidence="13">
    <location>
        <begin position="87"/>
        <end position="185"/>
    </location>
</feature>
<keyword evidence="5" id="KW-0227">DNA damage</keyword>
<name>A0ABW4QLH6_9BACL</name>